<feature type="compositionally biased region" description="Basic and acidic residues" evidence="1">
    <location>
        <begin position="122"/>
        <end position="137"/>
    </location>
</feature>
<dbReference type="PANTHER" id="PTHR34379:SF3">
    <property type="entry name" value="PROTEIN, PUTATIVE-RELATED"/>
    <property type="match status" value="1"/>
</dbReference>
<organism evidence="3 4">
    <name type="scientific">Lupinus luteus</name>
    <name type="common">European yellow lupine</name>
    <dbReference type="NCBI Taxonomy" id="3873"/>
    <lineage>
        <taxon>Eukaryota</taxon>
        <taxon>Viridiplantae</taxon>
        <taxon>Streptophyta</taxon>
        <taxon>Embryophyta</taxon>
        <taxon>Tracheophyta</taxon>
        <taxon>Spermatophyta</taxon>
        <taxon>Magnoliopsida</taxon>
        <taxon>eudicotyledons</taxon>
        <taxon>Gunneridae</taxon>
        <taxon>Pentapetalae</taxon>
        <taxon>rosids</taxon>
        <taxon>fabids</taxon>
        <taxon>Fabales</taxon>
        <taxon>Fabaceae</taxon>
        <taxon>Papilionoideae</taxon>
        <taxon>50 kb inversion clade</taxon>
        <taxon>genistoids sensu lato</taxon>
        <taxon>core genistoids</taxon>
        <taxon>Genisteae</taxon>
        <taxon>Lupinus</taxon>
    </lineage>
</organism>
<accession>A0AAV1X9X9</accession>
<keyword evidence="2" id="KW-0812">Transmembrane</keyword>
<feature type="region of interest" description="Disordered" evidence="1">
    <location>
        <begin position="79"/>
        <end position="152"/>
    </location>
</feature>
<name>A0AAV1X9X9_LUPLU</name>
<evidence type="ECO:0000313" key="3">
    <source>
        <dbReference type="EMBL" id="CAL0318530.1"/>
    </source>
</evidence>
<evidence type="ECO:0000256" key="2">
    <source>
        <dbReference type="SAM" id="Phobius"/>
    </source>
</evidence>
<evidence type="ECO:0000256" key="1">
    <source>
        <dbReference type="SAM" id="MobiDB-lite"/>
    </source>
</evidence>
<evidence type="ECO:0000313" key="4">
    <source>
        <dbReference type="Proteomes" id="UP001497480"/>
    </source>
</evidence>
<comment type="caution">
    <text evidence="3">The sequence shown here is derived from an EMBL/GenBank/DDBJ whole genome shotgun (WGS) entry which is preliminary data.</text>
</comment>
<evidence type="ECO:0008006" key="5">
    <source>
        <dbReference type="Google" id="ProtNLM"/>
    </source>
</evidence>
<keyword evidence="2" id="KW-1133">Transmembrane helix</keyword>
<feature type="transmembrane region" description="Helical" evidence="2">
    <location>
        <begin position="166"/>
        <end position="197"/>
    </location>
</feature>
<dbReference type="Proteomes" id="UP001497480">
    <property type="component" value="Unassembled WGS sequence"/>
</dbReference>
<dbReference type="PANTHER" id="PTHR34379">
    <property type="entry name" value="OS07G0553800 PROTEIN"/>
    <property type="match status" value="1"/>
</dbReference>
<keyword evidence="4" id="KW-1185">Reference proteome</keyword>
<gene>
    <name evidence="3" type="ORF">LLUT_LOCUS19590</name>
</gene>
<proteinExistence type="predicted"/>
<protein>
    <recommendedName>
        <fullName evidence="5">Transmembrane protein</fullName>
    </recommendedName>
</protein>
<dbReference type="InterPro" id="IPR040411">
    <property type="entry name" value="At5g23160-like"/>
</dbReference>
<keyword evidence="2" id="KW-0472">Membrane</keyword>
<dbReference type="AlphaFoldDB" id="A0AAV1X9X9"/>
<sequence>MAKTENKSHKSPKLKGSIFLCCFGSPNSTIKVSIETTIKGSDSIPKEKRTRWFSWKRFHIKKNSNSKTVPLEASVTVKAHYSKPRPKSTLQLKSQAPAATPPPPTQPPPVLPVTPSYTPTQTRHDGSNNIEDTRQETSEVSPMHAKQHVRRLPKKYKPTTTSYDSVVGISVVMVTMVMMIFWGRLCAILCTSAWLYFISRSRLNVTENGVKKKLNNNLDSDLDLDSELYKKKVIMEGLLDRTRRGSNNTLEE</sequence>
<reference evidence="3 4" key="1">
    <citation type="submission" date="2024-03" db="EMBL/GenBank/DDBJ databases">
        <authorList>
            <person name="Martinez-Hernandez J."/>
        </authorList>
    </citation>
    <scope>NUCLEOTIDE SEQUENCE [LARGE SCALE GENOMIC DNA]</scope>
</reference>
<dbReference type="EMBL" id="CAXHTB010000013">
    <property type="protein sequence ID" value="CAL0318530.1"/>
    <property type="molecule type" value="Genomic_DNA"/>
</dbReference>
<feature type="compositionally biased region" description="Pro residues" evidence="1">
    <location>
        <begin position="99"/>
        <end position="112"/>
    </location>
</feature>